<evidence type="ECO:0000313" key="3">
    <source>
        <dbReference type="EMBL" id="KAK9094895.1"/>
    </source>
</evidence>
<comment type="caution">
    <text evidence="3">The sequence shown here is derived from an EMBL/GenBank/DDBJ whole genome shotgun (WGS) entry which is preliminary data.</text>
</comment>
<feature type="region of interest" description="Disordered" evidence="1">
    <location>
        <begin position="173"/>
        <end position="193"/>
    </location>
</feature>
<keyword evidence="2" id="KW-0472">Membrane</keyword>
<evidence type="ECO:0000313" key="4">
    <source>
        <dbReference type="Proteomes" id="UP001419268"/>
    </source>
</evidence>
<proteinExistence type="predicted"/>
<gene>
    <name evidence="3" type="ORF">Scep_026364</name>
</gene>
<name>A0AAP0EMJ7_9MAGN</name>
<feature type="compositionally biased region" description="Basic and acidic residues" evidence="1">
    <location>
        <begin position="100"/>
        <end position="112"/>
    </location>
</feature>
<feature type="transmembrane region" description="Helical" evidence="2">
    <location>
        <begin position="210"/>
        <end position="229"/>
    </location>
</feature>
<dbReference type="EMBL" id="JBBNAG010000011">
    <property type="protein sequence ID" value="KAK9094895.1"/>
    <property type="molecule type" value="Genomic_DNA"/>
</dbReference>
<protein>
    <submittedName>
        <fullName evidence="3">Uncharacterized protein</fullName>
    </submittedName>
</protein>
<accession>A0AAP0EMJ7</accession>
<keyword evidence="2" id="KW-1133">Transmembrane helix</keyword>
<reference evidence="3 4" key="1">
    <citation type="submission" date="2024-01" db="EMBL/GenBank/DDBJ databases">
        <title>Genome assemblies of Stephania.</title>
        <authorList>
            <person name="Yang L."/>
        </authorList>
    </citation>
    <scope>NUCLEOTIDE SEQUENCE [LARGE SCALE GENOMIC DNA]</scope>
    <source>
        <strain evidence="3">JXDWG</strain>
        <tissue evidence="3">Leaf</tissue>
    </source>
</reference>
<dbReference type="Proteomes" id="UP001419268">
    <property type="component" value="Unassembled WGS sequence"/>
</dbReference>
<sequence length="248" mass="26838">MSPLVAEEPKFPTTPAANQQQSRIIGADDGSRATRRSRTAVPAHRRRLLVQRRANEETDAQGSSRTGDCGDSEWHHWRGSASLRCTSSGGGRPAAAATRRWRDCGDDDERRCSSGGGLNSGADGWTAVRLQLRHRRAAAVAPTSVGSCAAAAVARQRRRGEQRGATARWRVVGPIDPRQDNNGGQGVVTSTKLDDAMDSNRSCSYRRRRYFLIACTLGALIRVCGYLIVARVRAGRQVSGPEPEFAGL</sequence>
<keyword evidence="4" id="KW-1185">Reference proteome</keyword>
<evidence type="ECO:0000256" key="2">
    <source>
        <dbReference type="SAM" id="Phobius"/>
    </source>
</evidence>
<keyword evidence="2" id="KW-0812">Transmembrane</keyword>
<evidence type="ECO:0000256" key="1">
    <source>
        <dbReference type="SAM" id="MobiDB-lite"/>
    </source>
</evidence>
<organism evidence="3 4">
    <name type="scientific">Stephania cephalantha</name>
    <dbReference type="NCBI Taxonomy" id="152367"/>
    <lineage>
        <taxon>Eukaryota</taxon>
        <taxon>Viridiplantae</taxon>
        <taxon>Streptophyta</taxon>
        <taxon>Embryophyta</taxon>
        <taxon>Tracheophyta</taxon>
        <taxon>Spermatophyta</taxon>
        <taxon>Magnoliopsida</taxon>
        <taxon>Ranunculales</taxon>
        <taxon>Menispermaceae</taxon>
        <taxon>Menispermoideae</taxon>
        <taxon>Cissampelideae</taxon>
        <taxon>Stephania</taxon>
    </lineage>
</organism>
<dbReference type="AlphaFoldDB" id="A0AAP0EMJ7"/>
<feature type="region of interest" description="Disordered" evidence="1">
    <location>
        <begin position="1"/>
        <end position="118"/>
    </location>
</feature>
<feature type="compositionally biased region" description="Basic residues" evidence="1">
    <location>
        <begin position="33"/>
        <end position="50"/>
    </location>
</feature>